<evidence type="ECO:0000256" key="1">
    <source>
        <dbReference type="SAM" id="SignalP"/>
    </source>
</evidence>
<keyword evidence="1" id="KW-0732">Signal</keyword>
<dbReference type="EMBL" id="WCRW01000012">
    <property type="protein sequence ID" value="KAB4454145.1"/>
    <property type="molecule type" value="Genomic_DNA"/>
</dbReference>
<sequence length="232" mass="27276">MKRMALSSILALIFTFFHANAQNCEVLNQYVDSIYTNEEIHTLEKRVCKLLKKQKAIPNDNKVNIYYIPDYDIPDYCIMPPDSIQEYYLLGKQGVRVDKKDFLTGGFLRKLFRQEMTSRNKICGTTYISANVIVTNSSDNLIASGDAHYLYITAHYNKDFYDNDCFILKKMRELKLKHLFTLHKIWMLPIFGVTEKDEIIVFLYDRGHKVYTIEKFVDIYSKSEFYGKVFSN</sequence>
<dbReference type="Proteomes" id="UP000436825">
    <property type="component" value="Unassembled WGS sequence"/>
</dbReference>
<feature type="chain" id="PRO_5029836855" evidence="1">
    <location>
        <begin position="22"/>
        <end position="232"/>
    </location>
</feature>
<comment type="caution">
    <text evidence="2">The sequence shown here is derived from an EMBL/GenBank/DDBJ whole genome shotgun (WGS) entry which is preliminary data.</text>
</comment>
<dbReference type="AlphaFoldDB" id="A0A7J5JRU9"/>
<proteinExistence type="predicted"/>
<feature type="signal peptide" evidence="1">
    <location>
        <begin position="1"/>
        <end position="21"/>
    </location>
</feature>
<dbReference type="RefSeq" id="WP_211478386.1">
    <property type="nucleotide sequence ID" value="NZ_CP072224.1"/>
</dbReference>
<gene>
    <name evidence="2" type="ORF">GAN75_17510</name>
</gene>
<protein>
    <submittedName>
        <fullName evidence="2">Uncharacterized protein</fullName>
    </submittedName>
</protein>
<evidence type="ECO:0000313" key="3">
    <source>
        <dbReference type="Proteomes" id="UP000436825"/>
    </source>
</evidence>
<name>A0A7J5JRU9_BACT4</name>
<reference evidence="2 3" key="1">
    <citation type="journal article" date="2019" name="Nat. Med.">
        <title>A library of human gut bacterial isolates paired with longitudinal multiomics data enables mechanistic microbiome research.</title>
        <authorList>
            <person name="Poyet M."/>
            <person name="Groussin M."/>
            <person name="Gibbons S.M."/>
            <person name="Avila-Pacheco J."/>
            <person name="Jiang X."/>
            <person name="Kearney S.M."/>
            <person name="Perrotta A.R."/>
            <person name="Berdy B."/>
            <person name="Zhao S."/>
            <person name="Lieberman T.D."/>
            <person name="Swanson P.K."/>
            <person name="Smith M."/>
            <person name="Roesemann S."/>
            <person name="Alexander J.E."/>
            <person name="Rich S.A."/>
            <person name="Livny J."/>
            <person name="Vlamakis H."/>
            <person name="Clish C."/>
            <person name="Bullock K."/>
            <person name="Deik A."/>
            <person name="Scott J."/>
            <person name="Pierce K.A."/>
            <person name="Xavier R.J."/>
            <person name="Alm E.J."/>
        </authorList>
    </citation>
    <scope>NUCLEOTIDE SEQUENCE [LARGE SCALE GENOMIC DNA]</scope>
    <source>
        <strain evidence="2 3">BIOML-A160</strain>
    </source>
</reference>
<evidence type="ECO:0000313" key="2">
    <source>
        <dbReference type="EMBL" id="KAB4454145.1"/>
    </source>
</evidence>
<accession>A0A7J5JRU9</accession>
<organism evidence="2 3">
    <name type="scientific">Bacteroides thetaiotaomicron</name>
    <dbReference type="NCBI Taxonomy" id="818"/>
    <lineage>
        <taxon>Bacteria</taxon>
        <taxon>Pseudomonadati</taxon>
        <taxon>Bacteroidota</taxon>
        <taxon>Bacteroidia</taxon>
        <taxon>Bacteroidales</taxon>
        <taxon>Bacteroidaceae</taxon>
        <taxon>Bacteroides</taxon>
    </lineage>
</organism>